<protein>
    <submittedName>
        <fullName evidence="1">DNA polymerase-3 subunit delta</fullName>
        <ecNumber evidence="1">2.7.7.7</ecNumber>
    </submittedName>
</protein>
<dbReference type="InterPro" id="IPR027417">
    <property type="entry name" value="P-loop_NTPase"/>
</dbReference>
<evidence type="ECO:0000313" key="1">
    <source>
        <dbReference type="EMBL" id="MDQ0360707.1"/>
    </source>
</evidence>
<keyword evidence="1" id="KW-0808">Transferase</keyword>
<sequence>MFQEELRKDHPTVYKVLENALKRDRLAHAYMFVGEASAPKKETAYLLAQSLVCDEDGFADETCESCMRVIHNNYADMIYLDGSTISIKKEDILKVKEEFSKTNMESKGKKIYVIDGAEYATISALNSLLTFLEEPGSQTIAILLVENPDQILDTIKSRCQMITFQKQNKADTFKRFREEYDILDAYLLSYLGIPEKKIAEVMECEEYQHALYTFKTYIEKYLKRYQDANVFLQTEGFGKNKLDSKLVCRYFLDMLGLLAKDALIEKRIDSSWYQSMIDLMSKKQAEHILNVSNTIKDKNIKSVNLGLLIDQFIYEMGEFDE</sequence>
<dbReference type="RefSeq" id="WP_307406812.1">
    <property type="nucleotide sequence ID" value="NZ_JAUSUR010000002.1"/>
</dbReference>
<keyword evidence="1" id="KW-0548">Nucleotidyltransferase</keyword>
<dbReference type="PANTHER" id="PTHR11669:SF8">
    <property type="entry name" value="DNA POLYMERASE III SUBUNIT DELTA"/>
    <property type="match status" value="1"/>
</dbReference>
<keyword evidence="2" id="KW-1185">Reference proteome</keyword>
<dbReference type="SUPFAM" id="SSF52540">
    <property type="entry name" value="P-loop containing nucleoside triphosphate hydrolases"/>
    <property type="match status" value="1"/>
</dbReference>
<organism evidence="1 2">
    <name type="scientific">Breznakia pachnodae</name>
    <dbReference type="NCBI Taxonomy" id="265178"/>
    <lineage>
        <taxon>Bacteria</taxon>
        <taxon>Bacillati</taxon>
        <taxon>Bacillota</taxon>
        <taxon>Erysipelotrichia</taxon>
        <taxon>Erysipelotrichales</taxon>
        <taxon>Erysipelotrichaceae</taxon>
        <taxon>Breznakia</taxon>
    </lineage>
</organism>
<dbReference type="EC" id="2.7.7.7" evidence="1"/>
<evidence type="ECO:0000313" key="2">
    <source>
        <dbReference type="Proteomes" id="UP001230220"/>
    </source>
</evidence>
<comment type="caution">
    <text evidence="1">The sequence shown here is derived from an EMBL/GenBank/DDBJ whole genome shotgun (WGS) entry which is preliminary data.</text>
</comment>
<dbReference type="Proteomes" id="UP001230220">
    <property type="component" value="Unassembled WGS sequence"/>
</dbReference>
<reference evidence="1 2" key="1">
    <citation type="submission" date="2023-07" db="EMBL/GenBank/DDBJ databases">
        <title>Genomic Encyclopedia of Type Strains, Phase IV (KMG-IV): sequencing the most valuable type-strain genomes for metagenomic binning, comparative biology and taxonomic classification.</title>
        <authorList>
            <person name="Goeker M."/>
        </authorList>
    </citation>
    <scope>NUCLEOTIDE SEQUENCE [LARGE SCALE GENOMIC DNA]</scope>
    <source>
        <strain evidence="1 2">DSM 16784</strain>
    </source>
</reference>
<dbReference type="Gene3D" id="3.40.50.300">
    <property type="entry name" value="P-loop containing nucleotide triphosphate hydrolases"/>
    <property type="match status" value="1"/>
</dbReference>
<accession>A0ABU0E1E5</accession>
<dbReference type="Pfam" id="PF13177">
    <property type="entry name" value="DNA_pol3_delta2"/>
    <property type="match status" value="1"/>
</dbReference>
<dbReference type="PANTHER" id="PTHR11669">
    <property type="entry name" value="REPLICATION FACTOR C / DNA POLYMERASE III GAMMA-TAU SUBUNIT"/>
    <property type="match status" value="1"/>
</dbReference>
<gene>
    <name evidence="1" type="ORF">J2S15_001452</name>
</gene>
<dbReference type="EMBL" id="JAUSUR010000002">
    <property type="protein sequence ID" value="MDQ0360707.1"/>
    <property type="molecule type" value="Genomic_DNA"/>
</dbReference>
<name>A0ABU0E1E5_9FIRM</name>
<dbReference type="InterPro" id="IPR050238">
    <property type="entry name" value="DNA_Rep/Repair_Clamp_Loader"/>
</dbReference>
<proteinExistence type="predicted"/>
<dbReference type="GO" id="GO:0003887">
    <property type="term" value="F:DNA-directed DNA polymerase activity"/>
    <property type="evidence" value="ECO:0007669"/>
    <property type="project" value="UniProtKB-EC"/>
</dbReference>